<evidence type="ECO:0000313" key="1">
    <source>
        <dbReference type="EMBL" id="GBP29084.1"/>
    </source>
</evidence>
<dbReference type="OrthoDB" id="7278110at2759"/>
<gene>
    <name evidence="1" type="ORF">EVAR_10900_1</name>
</gene>
<reference evidence="1 2" key="1">
    <citation type="journal article" date="2019" name="Commun. Biol.">
        <title>The bagworm genome reveals a unique fibroin gene that provides high tensile strength.</title>
        <authorList>
            <person name="Kono N."/>
            <person name="Nakamura H."/>
            <person name="Ohtoshi R."/>
            <person name="Tomita M."/>
            <person name="Numata K."/>
            <person name="Arakawa K."/>
        </authorList>
    </citation>
    <scope>NUCLEOTIDE SEQUENCE [LARGE SCALE GENOMIC DNA]</scope>
</reference>
<dbReference type="Proteomes" id="UP000299102">
    <property type="component" value="Unassembled WGS sequence"/>
</dbReference>
<name>A0A4C1UTD7_EUMVA</name>
<dbReference type="EMBL" id="BGZK01000215">
    <property type="protein sequence ID" value="GBP29084.1"/>
    <property type="molecule type" value="Genomic_DNA"/>
</dbReference>
<protein>
    <submittedName>
        <fullName evidence="1">Uncharacterized protein</fullName>
    </submittedName>
</protein>
<keyword evidence="2" id="KW-1185">Reference proteome</keyword>
<organism evidence="1 2">
    <name type="scientific">Eumeta variegata</name>
    <name type="common">Bagworm moth</name>
    <name type="synonym">Eumeta japonica</name>
    <dbReference type="NCBI Taxonomy" id="151549"/>
    <lineage>
        <taxon>Eukaryota</taxon>
        <taxon>Metazoa</taxon>
        <taxon>Ecdysozoa</taxon>
        <taxon>Arthropoda</taxon>
        <taxon>Hexapoda</taxon>
        <taxon>Insecta</taxon>
        <taxon>Pterygota</taxon>
        <taxon>Neoptera</taxon>
        <taxon>Endopterygota</taxon>
        <taxon>Lepidoptera</taxon>
        <taxon>Glossata</taxon>
        <taxon>Ditrysia</taxon>
        <taxon>Tineoidea</taxon>
        <taxon>Psychidae</taxon>
        <taxon>Oiketicinae</taxon>
        <taxon>Eumeta</taxon>
    </lineage>
</organism>
<comment type="caution">
    <text evidence="1">The sequence shown here is derived from an EMBL/GenBank/DDBJ whole genome shotgun (WGS) entry which is preliminary data.</text>
</comment>
<dbReference type="AlphaFoldDB" id="A0A4C1UTD7"/>
<evidence type="ECO:0000313" key="2">
    <source>
        <dbReference type="Proteomes" id="UP000299102"/>
    </source>
</evidence>
<sequence>MRLERTNFELIVQHHLEFVGYSPTSHLKWEGISTSFSKGIVFGFIGETHGAVVEKTKDETAPEIDGIVGVSSIAGIASRNGRFSTIRDVQFYPSLSTVVRKDDGKSTTVSAKGKNGIQLSGSSQIYPDADAVVVSAHAGSFLGRPNTPLTSTNVLIPDEIIRIPHHAWFPSEIFDHMVQANMNAPDARKHWTVPKFNPFISFWR</sequence>
<proteinExistence type="predicted"/>
<accession>A0A4C1UTD7</accession>